<sequence>MSDLPVEGITAQRDRDFIRRAVFPLYLPNARHCLSSFPLLDVHYPLPFTFLAKGCDAITNGIGGQLVQLLTADRAAIPQLPFYQFHHAAALLSWRTFGAQLRRIGGNGLQFWRTIQGLNPPFCVSIATFCFNWQEYCTFLGQLLQLSILHKNYCLFFSVPAYYGRFLGLFVLLAISWRTFLAHNRRKVRFICYISSSFLSTQAAGFPVRKDESKCHTVHHNHFHPACCPPASWLPSFAARIQRRNGSANGSLQAPLAGSWFRPSCFASFCNRLLRCLFAFGLERGCKFRHLVGAPLVLHAVGDKAVILHIVQDGHGIKALFRGGLRVFQHRPQSVQHKGLVLPFLRLPRRSPRLPRCFVALPGGLVGFIHDFHSLSDRGLYLLRLCAFSGARPFLLCGLPQTRNDTRT</sequence>
<proteinExistence type="predicted"/>
<evidence type="ECO:0000313" key="2">
    <source>
        <dbReference type="EMBL" id="DAF53665.1"/>
    </source>
</evidence>
<name>A0A8S5SRN8_9CAUD</name>
<keyword evidence="1" id="KW-0472">Membrane</keyword>
<organism evidence="2">
    <name type="scientific">Siphoviridae sp. ctMRT7</name>
    <dbReference type="NCBI Taxonomy" id="2827855"/>
    <lineage>
        <taxon>Viruses</taxon>
        <taxon>Duplodnaviria</taxon>
        <taxon>Heunggongvirae</taxon>
        <taxon>Uroviricota</taxon>
        <taxon>Caudoviricetes</taxon>
    </lineage>
</organism>
<accession>A0A8S5SRN8</accession>
<evidence type="ECO:0000256" key="1">
    <source>
        <dbReference type="SAM" id="Phobius"/>
    </source>
</evidence>
<keyword evidence="1" id="KW-1133">Transmembrane helix</keyword>
<keyword evidence="1" id="KW-0812">Transmembrane</keyword>
<feature type="transmembrane region" description="Helical" evidence="1">
    <location>
        <begin position="162"/>
        <end position="181"/>
    </location>
</feature>
<dbReference type="EMBL" id="BK032661">
    <property type="protein sequence ID" value="DAF53665.1"/>
    <property type="molecule type" value="Genomic_DNA"/>
</dbReference>
<reference evidence="2" key="1">
    <citation type="journal article" date="2021" name="Proc. Natl. Acad. Sci. U.S.A.">
        <title>A Catalog of Tens of Thousands of Viruses from Human Metagenomes Reveals Hidden Associations with Chronic Diseases.</title>
        <authorList>
            <person name="Tisza M.J."/>
            <person name="Buck C.B."/>
        </authorList>
    </citation>
    <scope>NUCLEOTIDE SEQUENCE</scope>
    <source>
        <strain evidence="2">CtMRT7</strain>
    </source>
</reference>
<protein>
    <submittedName>
        <fullName evidence="2">Uncharacterized protein</fullName>
    </submittedName>
</protein>